<dbReference type="SUPFAM" id="SSF48371">
    <property type="entry name" value="ARM repeat"/>
    <property type="match status" value="1"/>
</dbReference>
<dbReference type="AlphaFoldDB" id="A0A146JW86"/>
<dbReference type="InterPro" id="IPR016024">
    <property type="entry name" value="ARM-type_fold"/>
</dbReference>
<protein>
    <submittedName>
        <fullName evidence="1">Uncharacterized protein</fullName>
    </submittedName>
</protein>
<feature type="non-terminal residue" evidence="1">
    <location>
        <position position="1"/>
    </location>
</feature>
<proteinExistence type="predicted"/>
<feature type="non-terminal residue" evidence="1">
    <location>
        <position position="327"/>
    </location>
</feature>
<evidence type="ECO:0000313" key="1">
    <source>
        <dbReference type="EMBL" id="JAP88822.1"/>
    </source>
</evidence>
<reference evidence="1" key="1">
    <citation type="submission" date="2015-07" db="EMBL/GenBank/DDBJ databases">
        <title>Adaptation to a free-living lifestyle via gene acquisitions in the diplomonad Trepomonas sp. PC1.</title>
        <authorList>
            <person name="Xu F."/>
            <person name="Jerlstrom-Hultqvist J."/>
            <person name="Kolisko M."/>
            <person name="Simpson A.G.B."/>
            <person name="Roger A.J."/>
            <person name="Svard S.G."/>
            <person name="Andersson J.O."/>
        </authorList>
    </citation>
    <scope>NUCLEOTIDE SEQUENCE</scope>
    <source>
        <strain evidence="1">PC1</strain>
    </source>
</reference>
<gene>
    <name evidence="1" type="ORF">TPC1_31683</name>
</gene>
<organism evidence="1">
    <name type="scientific">Trepomonas sp. PC1</name>
    <dbReference type="NCBI Taxonomy" id="1076344"/>
    <lineage>
        <taxon>Eukaryota</taxon>
        <taxon>Metamonada</taxon>
        <taxon>Diplomonadida</taxon>
        <taxon>Hexamitidae</taxon>
        <taxon>Hexamitinae</taxon>
        <taxon>Trepomonas</taxon>
    </lineage>
</organism>
<dbReference type="EMBL" id="GDID01007784">
    <property type="protein sequence ID" value="JAP88822.1"/>
    <property type="molecule type" value="Transcribed_RNA"/>
</dbReference>
<name>A0A146JW86_9EUKA</name>
<accession>A0A146JW86</accession>
<sequence length="327" mass="37859">DFKHVTLISVVLELVNQDLPLRLLVQILKALTKIIQLMGFQQQKKVYSFLKRLLGQNLSLNTKELALKCIQKLQASVFVNDFDDLVGLLGPEFAHSEQLMPFFDQFFNKSPALSHLHTLMQINAKSLDEDLTNAKIISTFAFQSAKFNNRQFEHNQTFYELAEQLSENLSDKFNNYQFELDGLIVIWMQTANYLVSMGIKLQQQTIEQLIEFFSCQPLNEVFGAICEFFFVYQDFTQEQAQQVIQICLSNLYTASISQPQCAIVSTFLNMLEYLNEEQQQEIFLYLNGIRDNLRYIDLKNEPDFLLVMHCFHLANAMGLEITVELGL</sequence>